<comment type="caution">
    <text evidence="1">The sequence shown here is derived from an EMBL/GenBank/DDBJ whole genome shotgun (WGS) entry which is preliminary data.</text>
</comment>
<name>A0ACA9P618_9GLOM</name>
<gene>
    <name evidence="1" type="ORF">ACOLOM_LOCUS9955</name>
</gene>
<proteinExistence type="predicted"/>
<protein>
    <submittedName>
        <fullName evidence="1">11698_t:CDS:1</fullName>
    </submittedName>
</protein>
<reference evidence="1" key="1">
    <citation type="submission" date="2021-06" db="EMBL/GenBank/DDBJ databases">
        <authorList>
            <person name="Kallberg Y."/>
            <person name="Tangrot J."/>
            <person name="Rosling A."/>
        </authorList>
    </citation>
    <scope>NUCLEOTIDE SEQUENCE</scope>
    <source>
        <strain evidence="1">CL356</strain>
    </source>
</reference>
<evidence type="ECO:0000313" key="1">
    <source>
        <dbReference type="EMBL" id="CAG8694012.1"/>
    </source>
</evidence>
<dbReference type="EMBL" id="CAJVPT010030319">
    <property type="protein sequence ID" value="CAG8694012.1"/>
    <property type="molecule type" value="Genomic_DNA"/>
</dbReference>
<organism evidence="1 2">
    <name type="scientific">Acaulospora colombiana</name>
    <dbReference type="NCBI Taxonomy" id="27376"/>
    <lineage>
        <taxon>Eukaryota</taxon>
        <taxon>Fungi</taxon>
        <taxon>Fungi incertae sedis</taxon>
        <taxon>Mucoromycota</taxon>
        <taxon>Glomeromycotina</taxon>
        <taxon>Glomeromycetes</taxon>
        <taxon>Diversisporales</taxon>
        <taxon>Acaulosporaceae</taxon>
        <taxon>Acaulospora</taxon>
    </lineage>
</organism>
<sequence length="448" mass="50877">MKTASSDFTKDVAMRLADPDRPVETIILPPRNISTTGESQSSSSRSYELQSSSRTPSHLDTPQSSSDIFHQSYSSQTSSQLFLSPSYASQSFNSQLSRSRSPSPHAYASQSFETQSQLYASQPFSSRSSSTYPHAPLQQYASQAYMSQSTSSSQSHPSRSSTPQLFAKKNSTEQLSFGEEKLSNERAFVENGNSSKVKGKKSEVLHDESSDEEVKGKQTETLHDESSDEELLSFEEEYPIREKEKEKRPSNIVPEIVHTERFSTLITEEHVVEISSWIDRRKDYYDKSSNPYVFRLLVRGSRDGFNPKTFWERCDGYAETIVVLRVKGTNEILGGYNPIAWDKESPNRKIKTMQSFIFSLNNGVNSKSILSRVNNDDVALWYYPQHTEGGYGPWFGNGNLGMKTASSDFTKDTKCCANPYTKWYELPIRTSDEWFSIDEYEVFHVHKL</sequence>
<accession>A0ACA9P618</accession>
<dbReference type="Proteomes" id="UP000789525">
    <property type="component" value="Unassembled WGS sequence"/>
</dbReference>
<keyword evidence="2" id="KW-1185">Reference proteome</keyword>
<evidence type="ECO:0000313" key="2">
    <source>
        <dbReference type="Proteomes" id="UP000789525"/>
    </source>
</evidence>